<organism evidence="16 17">
    <name type="scientific">Heliocybe sulcata</name>
    <dbReference type="NCBI Taxonomy" id="5364"/>
    <lineage>
        <taxon>Eukaryota</taxon>
        <taxon>Fungi</taxon>
        <taxon>Dikarya</taxon>
        <taxon>Basidiomycota</taxon>
        <taxon>Agaricomycotina</taxon>
        <taxon>Agaricomycetes</taxon>
        <taxon>Gloeophyllales</taxon>
        <taxon>Gloeophyllaceae</taxon>
        <taxon>Heliocybe</taxon>
    </lineage>
</organism>
<evidence type="ECO:0000256" key="13">
    <source>
        <dbReference type="SAM" id="MobiDB-lite"/>
    </source>
</evidence>
<dbReference type="InterPro" id="IPR029060">
    <property type="entry name" value="PIN-like_dom_sf"/>
</dbReference>
<keyword evidence="10" id="KW-0234">DNA repair</keyword>
<comment type="subcellular location">
    <subcellularLocation>
        <location evidence="2">Nucleus</location>
    </subcellularLocation>
</comment>
<dbReference type="AlphaFoldDB" id="A0A5C3MWQ6"/>
<feature type="compositionally biased region" description="Basic residues" evidence="13">
    <location>
        <begin position="1127"/>
        <end position="1142"/>
    </location>
</feature>
<dbReference type="SUPFAM" id="SSF47807">
    <property type="entry name" value="5' to 3' exonuclease, C-terminal subdomain"/>
    <property type="match status" value="1"/>
</dbReference>
<keyword evidence="6" id="KW-0255">Endonuclease</keyword>
<dbReference type="EMBL" id="ML213514">
    <property type="protein sequence ID" value="TFK49959.1"/>
    <property type="molecule type" value="Genomic_DNA"/>
</dbReference>
<evidence type="ECO:0000256" key="6">
    <source>
        <dbReference type="ARBA" id="ARBA00022759"/>
    </source>
</evidence>
<dbReference type="InterPro" id="IPR001044">
    <property type="entry name" value="XPG/Rad2_eukaryotes"/>
</dbReference>
<evidence type="ECO:0000313" key="16">
    <source>
        <dbReference type="EMBL" id="TFK49959.1"/>
    </source>
</evidence>
<feature type="region of interest" description="Disordered" evidence="13">
    <location>
        <begin position="1064"/>
        <end position="1201"/>
    </location>
</feature>
<evidence type="ECO:0000256" key="3">
    <source>
        <dbReference type="ARBA" id="ARBA00005283"/>
    </source>
</evidence>
<feature type="compositionally biased region" description="Basic and acidic residues" evidence="13">
    <location>
        <begin position="1064"/>
        <end position="1074"/>
    </location>
</feature>
<feature type="region of interest" description="Disordered" evidence="13">
    <location>
        <begin position="146"/>
        <end position="186"/>
    </location>
</feature>
<feature type="region of interest" description="Disordered" evidence="13">
    <location>
        <begin position="390"/>
        <end position="503"/>
    </location>
</feature>
<dbReference type="SMART" id="SM00484">
    <property type="entry name" value="XPGI"/>
    <property type="match status" value="1"/>
</dbReference>
<comment type="similarity">
    <text evidence="12">Belongs to the XPG/RAD2 endonuclease family. GEN subfamily.</text>
</comment>
<evidence type="ECO:0000256" key="7">
    <source>
        <dbReference type="ARBA" id="ARBA00022763"/>
    </source>
</evidence>
<feature type="domain" description="XPG-I" evidence="14">
    <location>
        <begin position="809"/>
        <end position="878"/>
    </location>
</feature>
<accession>A0A5C3MWQ6</accession>
<name>A0A5C3MWQ6_9AGAM</name>
<dbReference type="InterPro" id="IPR006084">
    <property type="entry name" value="XPG/Rad2"/>
</dbReference>
<comment type="similarity">
    <text evidence="3">Belongs to the XPG/RAD2 endonuclease family. XPG subfamily.</text>
</comment>
<feature type="compositionally biased region" description="Low complexity" evidence="13">
    <location>
        <begin position="544"/>
        <end position="567"/>
    </location>
</feature>
<dbReference type="PROSITE" id="PS00841">
    <property type="entry name" value="XPG_1"/>
    <property type="match status" value="1"/>
</dbReference>
<dbReference type="Pfam" id="PF00752">
    <property type="entry name" value="XPG_N"/>
    <property type="match status" value="1"/>
</dbReference>
<feature type="compositionally biased region" description="Acidic residues" evidence="13">
    <location>
        <begin position="347"/>
        <end position="363"/>
    </location>
</feature>
<keyword evidence="4" id="KW-0540">Nuclease</keyword>
<dbReference type="GO" id="GO:0046872">
    <property type="term" value="F:metal ion binding"/>
    <property type="evidence" value="ECO:0007669"/>
    <property type="project" value="UniProtKB-KW"/>
</dbReference>
<feature type="compositionally biased region" description="Low complexity" evidence="13">
    <location>
        <begin position="1075"/>
        <end position="1086"/>
    </location>
</feature>
<evidence type="ECO:0000256" key="9">
    <source>
        <dbReference type="ARBA" id="ARBA00022842"/>
    </source>
</evidence>
<dbReference type="PROSITE" id="PS00842">
    <property type="entry name" value="XPG_2"/>
    <property type="match status" value="1"/>
</dbReference>
<dbReference type="InterPro" id="IPR006085">
    <property type="entry name" value="XPG_DNA_repair_N"/>
</dbReference>
<keyword evidence="9" id="KW-0460">Magnesium</keyword>
<dbReference type="SUPFAM" id="SSF88723">
    <property type="entry name" value="PIN domain-like"/>
    <property type="match status" value="1"/>
</dbReference>
<reference evidence="16 17" key="1">
    <citation type="journal article" date="2019" name="Nat. Ecol. Evol.">
        <title>Megaphylogeny resolves global patterns of mushroom evolution.</title>
        <authorList>
            <person name="Varga T."/>
            <person name="Krizsan K."/>
            <person name="Foldi C."/>
            <person name="Dima B."/>
            <person name="Sanchez-Garcia M."/>
            <person name="Sanchez-Ramirez S."/>
            <person name="Szollosi G.J."/>
            <person name="Szarkandi J.G."/>
            <person name="Papp V."/>
            <person name="Albert L."/>
            <person name="Andreopoulos W."/>
            <person name="Angelini C."/>
            <person name="Antonin V."/>
            <person name="Barry K.W."/>
            <person name="Bougher N.L."/>
            <person name="Buchanan P."/>
            <person name="Buyck B."/>
            <person name="Bense V."/>
            <person name="Catcheside P."/>
            <person name="Chovatia M."/>
            <person name="Cooper J."/>
            <person name="Damon W."/>
            <person name="Desjardin D."/>
            <person name="Finy P."/>
            <person name="Geml J."/>
            <person name="Haridas S."/>
            <person name="Hughes K."/>
            <person name="Justo A."/>
            <person name="Karasinski D."/>
            <person name="Kautmanova I."/>
            <person name="Kiss B."/>
            <person name="Kocsube S."/>
            <person name="Kotiranta H."/>
            <person name="LaButti K.M."/>
            <person name="Lechner B.E."/>
            <person name="Liimatainen K."/>
            <person name="Lipzen A."/>
            <person name="Lukacs Z."/>
            <person name="Mihaltcheva S."/>
            <person name="Morgado L.N."/>
            <person name="Niskanen T."/>
            <person name="Noordeloos M.E."/>
            <person name="Ohm R.A."/>
            <person name="Ortiz-Santana B."/>
            <person name="Ovrebo C."/>
            <person name="Racz N."/>
            <person name="Riley R."/>
            <person name="Savchenko A."/>
            <person name="Shiryaev A."/>
            <person name="Soop K."/>
            <person name="Spirin V."/>
            <person name="Szebenyi C."/>
            <person name="Tomsovsky M."/>
            <person name="Tulloss R.E."/>
            <person name="Uehling J."/>
            <person name="Grigoriev I.V."/>
            <person name="Vagvolgyi C."/>
            <person name="Papp T."/>
            <person name="Martin F.M."/>
            <person name="Miettinen O."/>
            <person name="Hibbett D.S."/>
            <person name="Nagy L.G."/>
        </authorList>
    </citation>
    <scope>NUCLEOTIDE SEQUENCE [LARGE SCALE GENOMIC DNA]</scope>
    <source>
        <strain evidence="16 17">OMC1185</strain>
    </source>
</reference>
<feature type="compositionally biased region" description="Low complexity" evidence="13">
    <location>
        <begin position="465"/>
        <end position="500"/>
    </location>
</feature>
<protein>
    <submittedName>
        <fullName evidence="16">PIN domain-like protein</fullName>
    </submittedName>
</protein>
<proteinExistence type="inferred from homology"/>
<keyword evidence="17" id="KW-1185">Reference proteome</keyword>
<dbReference type="OrthoDB" id="31113at2759"/>
<dbReference type="FunFam" id="1.10.150.20:FF:000030">
    <property type="entry name" value="Flap endonuclease GEN-like 1"/>
    <property type="match status" value="1"/>
</dbReference>
<evidence type="ECO:0000313" key="17">
    <source>
        <dbReference type="Proteomes" id="UP000305948"/>
    </source>
</evidence>
<feature type="region of interest" description="Disordered" evidence="13">
    <location>
        <begin position="664"/>
        <end position="726"/>
    </location>
</feature>
<dbReference type="Proteomes" id="UP000305948">
    <property type="component" value="Unassembled WGS sequence"/>
</dbReference>
<dbReference type="CDD" id="cd09904">
    <property type="entry name" value="H3TH_XPG"/>
    <property type="match status" value="1"/>
</dbReference>
<feature type="region of interest" description="Disordered" evidence="13">
    <location>
        <begin position="519"/>
        <end position="605"/>
    </location>
</feature>
<dbReference type="InterPro" id="IPR008918">
    <property type="entry name" value="HhH2"/>
</dbReference>
<dbReference type="InterPro" id="IPR036279">
    <property type="entry name" value="5-3_exonuclease_C_sf"/>
</dbReference>
<evidence type="ECO:0000256" key="1">
    <source>
        <dbReference type="ARBA" id="ARBA00001946"/>
    </source>
</evidence>
<dbReference type="Gene3D" id="3.40.50.1010">
    <property type="entry name" value="5'-nuclease"/>
    <property type="match status" value="2"/>
</dbReference>
<dbReference type="GO" id="GO:0006289">
    <property type="term" value="P:nucleotide-excision repair"/>
    <property type="evidence" value="ECO:0007669"/>
    <property type="project" value="InterPro"/>
</dbReference>
<dbReference type="InterPro" id="IPR006086">
    <property type="entry name" value="XPG-I_dom"/>
</dbReference>
<dbReference type="PANTHER" id="PTHR16171">
    <property type="entry name" value="DNA REPAIR PROTEIN COMPLEMENTING XP-G CELLS-RELATED"/>
    <property type="match status" value="1"/>
</dbReference>
<evidence type="ECO:0000256" key="11">
    <source>
        <dbReference type="ARBA" id="ARBA00023242"/>
    </source>
</evidence>
<evidence type="ECO:0000256" key="4">
    <source>
        <dbReference type="ARBA" id="ARBA00022722"/>
    </source>
</evidence>
<feature type="domain" description="XPG N-terminal" evidence="15">
    <location>
        <begin position="1"/>
        <end position="98"/>
    </location>
</feature>
<feature type="compositionally biased region" description="Acidic residues" evidence="13">
    <location>
        <begin position="413"/>
        <end position="431"/>
    </location>
</feature>
<dbReference type="CDD" id="cd09868">
    <property type="entry name" value="PIN_XPG_RAD2"/>
    <property type="match status" value="2"/>
</dbReference>
<gene>
    <name evidence="16" type="ORF">OE88DRAFT_1736259</name>
</gene>
<dbReference type="Gene3D" id="1.10.150.20">
    <property type="entry name" value="5' to 3' exonuclease, C-terminal subdomain"/>
    <property type="match status" value="1"/>
</dbReference>
<dbReference type="GO" id="GO:0003697">
    <property type="term" value="F:single-stranded DNA binding"/>
    <property type="evidence" value="ECO:0007669"/>
    <property type="project" value="InterPro"/>
</dbReference>
<dbReference type="PANTHER" id="PTHR16171:SF7">
    <property type="entry name" value="DNA REPAIR PROTEIN RAD2"/>
    <property type="match status" value="1"/>
</dbReference>
<keyword evidence="7" id="KW-0227">DNA damage</keyword>
<dbReference type="STRING" id="5364.A0A5C3MWQ6"/>
<keyword evidence="5" id="KW-0479">Metal-binding</keyword>
<evidence type="ECO:0000256" key="10">
    <source>
        <dbReference type="ARBA" id="ARBA00023204"/>
    </source>
</evidence>
<dbReference type="GO" id="GO:0048256">
    <property type="term" value="F:flap endonuclease activity"/>
    <property type="evidence" value="ECO:0007669"/>
    <property type="project" value="UniProtKB-ARBA"/>
</dbReference>
<evidence type="ECO:0000256" key="12">
    <source>
        <dbReference type="ARBA" id="ARBA00038112"/>
    </source>
</evidence>
<sequence>MGVKSLWELLTPVGRPVLLETMEGKSMAIDSSIWIYQFQATMRDKEGRALVNAHVLGFLRRICKLLFYGIKPVFVFDGGAPAMKRNTLSERKKKKAGAAESHARVAEKLLAAQLRRKALEQAQQFNGKGKDKAPSRVMDGDTVYLEDIDGSAPQTPVKVADQPKSSDPSPTSNKKKSRFHDHDPYKLPELNMDEVIANATRSAAPDPRLATEEELRTFIEEMRPEDFDIASPAFRELPTEVQYEIIGDLRLKSRQTSYDRLQNMLRNSRTPLDFSRQQIKNLKQRNALTQQLLVTTDSIGHAHIAIPVRIASERNKQYVLVKNQGAEGGWVLGIRDEGTQDKPIQIDQDEMPRDDDSDSDMGMEEVDIAPSASMDSDLREFRRGMALAAIAKRQSPRKPSTRAAKPQKKALFEPEEPELEPEASDNSDEGPELAVAMQESLEQAEDFELEQALQASRKEHRRQVSSENAAASSSSAGESGVSPSILERSNPSSPKKSSSSAWDMDDLYASPSRLETALSIGNVPIRPTRSSFGQASRPGPTPASLFGQPSLLLPSGPDSSMGSPRGSAVEEDSTARTGGNVSEPLDVPAGRPESPSHSAEDLLSDSEDDMEVVVAPVTNAPTGYISHGESGHFIPDNTPGSPDPSVLHPTEYFTSNRAVTETEGIARNVGPRQDQPSVTQLSDDDIDSGHAFSSPVLRARSDTNEPIQPLARGQSSSPADDHGMEPHLPAVEELNVIDEGWDAAQEMDPATEEGEFARFISQVKGRDLKDVRSEIDAEIKTLNEQRKIAMRDSEDITHQMVAQIMTMLRLFGIPYITAPMEAEAQCAELVRLELVDGVITDDSDVFLFGGLRVYKNMFNQSKTVECFLLSDLARELGLDRDKLIRLAYLLGSDYVEGLPRVGPVVAMELMTEFPGEDGLHKFKDWWSRVQSGKDNEADNKSSFRKRFKKRFKDLYLPPEWPNPAVRDAYYHPTVDSSEEPFKWGLPDLDALRGFLHEELGWGQSKVDDLLLPIIQKVGKRGQTAAMNRQGNLDTFFDVTAGSGTYAPRKRQAYTSKRLQEVVRNFRDQRSKSKDSASATTSPSPRDGAGESDDASPARKRRKTASTSNKESAGQRKPAKRGTGAKANRGRSGRAMPSKKRKKTAESDDEDQDASDFAGRSRPGSGDVDEQPLAVKLRPRPKQAYGGAGRSATDAIEDSSDA</sequence>
<comment type="cofactor">
    <cofactor evidence="1">
        <name>Mg(2+)</name>
        <dbReference type="ChEBI" id="CHEBI:18420"/>
    </cofactor>
</comment>
<evidence type="ECO:0000256" key="5">
    <source>
        <dbReference type="ARBA" id="ARBA00022723"/>
    </source>
</evidence>
<dbReference type="InterPro" id="IPR019974">
    <property type="entry name" value="XPG_CS"/>
</dbReference>
<feature type="compositionally biased region" description="Basic residues" evidence="13">
    <location>
        <begin position="394"/>
        <end position="408"/>
    </location>
</feature>
<evidence type="ECO:0000259" key="14">
    <source>
        <dbReference type="SMART" id="SM00484"/>
    </source>
</evidence>
<evidence type="ECO:0000259" key="15">
    <source>
        <dbReference type="SMART" id="SM00485"/>
    </source>
</evidence>
<feature type="region of interest" description="Disordered" evidence="13">
    <location>
        <begin position="338"/>
        <end position="363"/>
    </location>
</feature>
<dbReference type="SMART" id="SM00279">
    <property type="entry name" value="HhH2"/>
    <property type="match status" value="1"/>
</dbReference>
<evidence type="ECO:0000256" key="2">
    <source>
        <dbReference type="ARBA" id="ARBA00004123"/>
    </source>
</evidence>
<dbReference type="PRINTS" id="PR00066">
    <property type="entry name" value="XRODRMPGMNTG"/>
</dbReference>
<feature type="compositionally biased region" description="Polar residues" evidence="13">
    <location>
        <begin position="163"/>
        <end position="172"/>
    </location>
</feature>
<dbReference type="SMART" id="SM00485">
    <property type="entry name" value="XPGN"/>
    <property type="match status" value="1"/>
</dbReference>
<dbReference type="PRINTS" id="PR00853">
    <property type="entry name" value="XPGRADSUPER"/>
</dbReference>
<evidence type="ECO:0000256" key="8">
    <source>
        <dbReference type="ARBA" id="ARBA00022801"/>
    </source>
</evidence>
<keyword evidence="11" id="KW-0539">Nucleus</keyword>
<dbReference type="Pfam" id="PF00867">
    <property type="entry name" value="XPG_I"/>
    <property type="match status" value="1"/>
</dbReference>
<keyword evidence="8" id="KW-0378">Hydrolase</keyword>
<dbReference type="GO" id="GO:0005634">
    <property type="term" value="C:nucleus"/>
    <property type="evidence" value="ECO:0007669"/>
    <property type="project" value="UniProtKB-SubCell"/>
</dbReference>